<dbReference type="GO" id="GO:0071973">
    <property type="term" value="P:bacterial-type flagellum-dependent cell motility"/>
    <property type="evidence" value="ECO:0007669"/>
    <property type="project" value="InterPro"/>
</dbReference>
<evidence type="ECO:0000256" key="8">
    <source>
        <dbReference type="ARBA" id="ARBA00022927"/>
    </source>
</evidence>
<evidence type="ECO:0000313" key="12">
    <source>
        <dbReference type="Proteomes" id="UP000005850"/>
    </source>
</evidence>
<evidence type="ECO:0000256" key="5">
    <source>
        <dbReference type="ARBA" id="ARBA00022475"/>
    </source>
</evidence>
<dbReference type="GO" id="GO:0044781">
    <property type="term" value="P:bacterial-type flagellum organization"/>
    <property type="evidence" value="ECO:0007669"/>
    <property type="project" value="UniProtKB-KW"/>
</dbReference>
<dbReference type="NCBIfam" id="TIGR02473">
    <property type="entry name" value="flagell_FliJ"/>
    <property type="match status" value="1"/>
</dbReference>
<keyword evidence="12" id="KW-1185">Reference proteome</keyword>
<evidence type="ECO:0000256" key="1">
    <source>
        <dbReference type="ARBA" id="ARBA00004413"/>
    </source>
</evidence>
<dbReference type="Proteomes" id="UP000005850">
    <property type="component" value="Chromosome"/>
</dbReference>
<evidence type="ECO:0000313" key="11">
    <source>
        <dbReference type="EMBL" id="AIG27613.1"/>
    </source>
</evidence>
<proteinExistence type="inferred from homology"/>
<accession>A0A075R8L1</accession>
<keyword evidence="8" id="KW-0653">Protein transport</keyword>
<gene>
    <name evidence="11" type="primary">fliJ</name>
    <name evidence="11" type="ORF">BRLA_c033010</name>
</gene>
<dbReference type="GO" id="GO:0015031">
    <property type="term" value="P:protein transport"/>
    <property type="evidence" value="ECO:0007669"/>
    <property type="project" value="UniProtKB-KW"/>
</dbReference>
<keyword evidence="10" id="KW-1006">Bacterial flagellum protein export</keyword>
<dbReference type="KEGG" id="blr:BRLA_c033010"/>
<keyword evidence="6" id="KW-0145">Chemotaxis</keyword>
<evidence type="ECO:0000256" key="6">
    <source>
        <dbReference type="ARBA" id="ARBA00022500"/>
    </source>
</evidence>
<evidence type="ECO:0000256" key="3">
    <source>
        <dbReference type="ARBA" id="ARBA00020392"/>
    </source>
</evidence>
<keyword evidence="11" id="KW-0966">Cell projection</keyword>
<protein>
    <recommendedName>
        <fullName evidence="3">Flagellar FliJ protein</fullName>
    </recommendedName>
</protein>
<evidence type="ECO:0000256" key="10">
    <source>
        <dbReference type="ARBA" id="ARBA00023225"/>
    </source>
</evidence>
<keyword evidence="9" id="KW-0472">Membrane</keyword>
<comment type="similarity">
    <text evidence="2">Belongs to the FliJ family.</text>
</comment>
<dbReference type="eggNOG" id="COG2882">
    <property type="taxonomic scope" value="Bacteria"/>
</dbReference>
<keyword evidence="7" id="KW-1005">Bacterial flagellum biogenesis</keyword>
<evidence type="ECO:0000256" key="4">
    <source>
        <dbReference type="ARBA" id="ARBA00022448"/>
    </source>
</evidence>
<evidence type="ECO:0000256" key="2">
    <source>
        <dbReference type="ARBA" id="ARBA00010004"/>
    </source>
</evidence>
<comment type="subcellular location">
    <subcellularLocation>
        <location evidence="1">Cell membrane</location>
        <topology evidence="1">Peripheral membrane protein</topology>
        <orientation evidence="1">Cytoplasmic side</orientation>
    </subcellularLocation>
</comment>
<dbReference type="GO" id="GO:0005886">
    <property type="term" value="C:plasma membrane"/>
    <property type="evidence" value="ECO:0007669"/>
    <property type="project" value="UniProtKB-SubCell"/>
</dbReference>
<dbReference type="Pfam" id="PF02050">
    <property type="entry name" value="FliJ"/>
    <property type="match status" value="1"/>
</dbReference>
<dbReference type="Gene3D" id="1.10.287.1700">
    <property type="match status" value="1"/>
</dbReference>
<keyword evidence="11" id="KW-0282">Flagellum</keyword>
<dbReference type="InterPro" id="IPR052570">
    <property type="entry name" value="FliJ"/>
</dbReference>
<organism evidence="11 12">
    <name type="scientific">Brevibacillus laterosporus LMG 15441</name>
    <dbReference type="NCBI Taxonomy" id="1042163"/>
    <lineage>
        <taxon>Bacteria</taxon>
        <taxon>Bacillati</taxon>
        <taxon>Bacillota</taxon>
        <taxon>Bacilli</taxon>
        <taxon>Bacillales</taxon>
        <taxon>Paenibacillaceae</taxon>
        <taxon>Brevibacillus</taxon>
    </lineage>
</organism>
<dbReference type="RefSeq" id="WP_003336911.1">
    <property type="nucleotide sequence ID" value="NZ_CP007806.1"/>
</dbReference>
<dbReference type="GO" id="GO:0006935">
    <property type="term" value="P:chemotaxis"/>
    <property type="evidence" value="ECO:0007669"/>
    <property type="project" value="UniProtKB-KW"/>
</dbReference>
<dbReference type="STRING" id="1042163.BRLA_c033010"/>
<dbReference type="EMBL" id="CP007806">
    <property type="protein sequence ID" value="AIG27613.1"/>
    <property type="molecule type" value="Genomic_DNA"/>
</dbReference>
<keyword evidence="11" id="KW-0969">Cilium</keyword>
<sequence length="150" mass="18131">MKPFRFHMQKVLDLKEKETEQAQWAFGRSVQQKQQEEQKLYRLVDKRNTMSDSLVDMQHSACSASDLLAVTRFQQVVDRQIETQKRRIIGCDKEIERCKEKLHYHLQESKLWSTLRDKAQTKYIEWQNQVEQKEMDEIGTNRFLRQLKQV</sequence>
<name>A0A075R8L1_BRELA</name>
<keyword evidence="5" id="KW-1003">Cell membrane</keyword>
<dbReference type="HOGENOM" id="CLU_139638_1_1_9"/>
<dbReference type="InterPro" id="IPR012823">
    <property type="entry name" value="Flagell_FliJ"/>
</dbReference>
<keyword evidence="4" id="KW-0813">Transport</keyword>
<dbReference type="InterPro" id="IPR053716">
    <property type="entry name" value="Flag_assembly_chemotaxis_eff"/>
</dbReference>
<dbReference type="PANTHER" id="PTHR38786:SF1">
    <property type="entry name" value="FLAGELLAR FLIJ PROTEIN"/>
    <property type="match status" value="1"/>
</dbReference>
<evidence type="ECO:0000256" key="9">
    <source>
        <dbReference type="ARBA" id="ARBA00023136"/>
    </source>
</evidence>
<dbReference type="GO" id="GO:0009288">
    <property type="term" value="C:bacterial-type flagellum"/>
    <property type="evidence" value="ECO:0007669"/>
    <property type="project" value="InterPro"/>
</dbReference>
<dbReference type="AlphaFoldDB" id="A0A075R8L1"/>
<reference evidence="11 12" key="1">
    <citation type="journal article" date="2011" name="J. Bacteriol.">
        <title>Genome sequence of Brevibacillus laterosporus LMG 15441, a pathogen of invertebrates.</title>
        <authorList>
            <person name="Djukic M."/>
            <person name="Poehlein A."/>
            <person name="Thurmer A."/>
            <person name="Daniel R."/>
        </authorList>
    </citation>
    <scope>NUCLEOTIDE SEQUENCE [LARGE SCALE GENOMIC DNA]</scope>
    <source>
        <strain evidence="11 12">LMG 15441</strain>
    </source>
</reference>
<dbReference type="PANTHER" id="PTHR38786">
    <property type="entry name" value="FLAGELLAR FLIJ PROTEIN"/>
    <property type="match status" value="1"/>
</dbReference>
<evidence type="ECO:0000256" key="7">
    <source>
        <dbReference type="ARBA" id="ARBA00022795"/>
    </source>
</evidence>